<evidence type="ECO:0000313" key="2">
    <source>
        <dbReference type="Proteomes" id="UP000312784"/>
    </source>
</evidence>
<evidence type="ECO:0000313" key="1">
    <source>
        <dbReference type="EMBL" id="TNV15139.1"/>
    </source>
</evidence>
<sequence length="229" mass="26092">MNVFDTSEPGVHDMGKLQAFINTIKDDDEQYHSMMLIYNLQALNAYVNDYAAAIGLHLHIDGLRKQVQNVNIRGTIEFTKNMHALDLWNQMAGREACMTVFHFGKSLNAIRSTMKDTPTIRAITKHDLLREANRDLETNFPNYNDARHAAGHRAEAISSLDAVKKHAVDHGHMKEYLPGRIVEDTYVTTFEGRRIEVELTERKRKALSVITDKIYSAFPDLHTNLPPMS</sequence>
<organism evidence="1 2">
    <name type="scientific">Ochrobactrum teleogrylli</name>
    <dbReference type="NCBI Taxonomy" id="2479765"/>
    <lineage>
        <taxon>Bacteria</taxon>
        <taxon>Pseudomonadati</taxon>
        <taxon>Pseudomonadota</taxon>
        <taxon>Alphaproteobacteria</taxon>
        <taxon>Hyphomicrobiales</taxon>
        <taxon>Brucellaceae</taxon>
        <taxon>Brucella/Ochrobactrum group</taxon>
        <taxon>Ochrobactrum</taxon>
    </lineage>
</organism>
<proteinExistence type="predicted"/>
<protein>
    <submittedName>
        <fullName evidence="1">Uncharacterized protein</fullName>
    </submittedName>
</protein>
<dbReference type="Proteomes" id="UP000312784">
    <property type="component" value="Unassembled WGS sequence"/>
</dbReference>
<keyword evidence="2" id="KW-1185">Reference proteome</keyword>
<reference evidence="1 2" key="1">
    <citation type="submission" date="2019-06" db="EMBL/GenBank/DDBJ databases">
        <title>Ochrobactrum cricket sp.nov., isolated from the insect Teleogryllus occipitalis living in deserted cropland.</title>
        <authorList>
            <person name="Hu M."/>
        </authorList>
    </citation>
    <scope>NUCLEOTIDE SEQUENCE [LARGE SCALE GENOMIC DNA]</scope>
    <source>
        <strain evidence="1 2">LCB8</strain>
    </source>
</reference>
<accession>A0ABY2Y3D6</accession>
<dbReference type="EMBL" id="VEWL01000007">
    <property type="protein sequence ID" value="TNV15139.1"/>
    <property type="molecule type" value="Genomic_DNA"/>
</dbReference>
<name>A0ABY2Y3D6_9HYPH</name>
<gene>
    <name evidence="1" type="ORF">FIC94_13435</name>
</gene>
<comment type="caution">
    <text evidence="1">The sequence shown here is derived from an EMBL/GenBank/DDBJ whole genome shotgun (WGS) entry which is preliminary data.</text>
</comment>
<dbReference type="RefSeq" id="WP_140025197.1">
    <property type="nucleotide sequence ID" value="NZ_JBHUFG010000051.1"/>
</dbReference>